<feature type="signal peptide" evidence="1">
    <location>
        <begin position="1"/>
        <end position="26"/>
    </location>
</feature>
<protein>
    <submittedName>
        <fullName evidence="4">Uncharacterized protein</fullName>
    </submittedName>
</protein>
<accession>A0AA87ZN50</accession>
<evidence type="ECO:0000256" key="1">
    <source>
        <dbReference type="SAM" id="SignalP"/>
    </source>
</evidence>
<dbReference type="EMBL" id="BTGU01008509">
    <property type="protein sequence ID" value="GMN29550.1"/>
    <property type="molecule type" value="Genomic_DNA"/>
</dbReference>
<dbReference type="EMBL" id="BTGU01008511">
    <property type="protein sequence ID" value="GMN29579.1"/>
    <property type="molecule type" value="Genomic_DNA"/>
</dbReference>
<evidence type="ECO:0000313" key="3">
    <source>
        <dbReference type="EMBL" id="GMN29550.1"/>
    </source>
</evidence>
<dbReference type="Proteomes" id="UP001187192">
    <property type="component" value="Unassembled WGS sequence"/>
</dbReference>
<gene>
    <name evidence="2" type="ORF">TIFTF001_050611</name>
    <name evidence="3" type="ORF">TIFTF001_050612</name>
    <name evidence="4" type="ORF">TIFTF001_050613</name>
    <name evidence="5" type="ORF">TIFTF001_050614</name>
</gene>
<feature type="chain" id="PRO_5041851646" evidence="1">
    <location>
        <begin position="27"/>
        <end position="69"/>
    </location>
</feature>
<sequence length="69" mass="7110">MAFNIKASVVLLVLLVVATISANARADLSEVFVKPDSADSLNFVLNANAKKNPAPPSATAMKGRSADAP</sequence>
<evidence type="ECO:0000313" key="4">
    <source>
        <dbReference type="EMBL" id="GMN29566.1"/>
    </source>
</evidence>
<proteinExistence type="predicted"/>
<keyword evidence="1" id="KW-0732">Signal</keyword>
<name>A0AA87ZN50_FICCA</name>
<reference evidence="4" key="1">
    <citation type="submission" date="2023-07" db="EMBL/GenBank/DDBJ databases">
        <title>draft genome sequence of fig (Ficus carica).</title>
        <authorList>
            <person name="Takahashi T."/>
            <person name="Nishimura K."/>
        </authorList>
    </citation>
    <scope>NUCLEOTIDE SEQUENCE</scope>
</reference>
<keyword evidence="6" id="KW-1185">Reference proteome</keyword>
<dbReference type="EMBL" id="BTGU01008510">
    <property type="protein sequence ID" value="GMN29566.1"/>
    <property type="molecule type" value="Genomic_DNA"/>
</dbReference>
<dbReference type="AlphaFoldDB" id="A0AA87ZN50"/>
<organism evidence="4 6">
    <name type="scientific">Ficus carica</name>
    <name type="common">Common fig</name>
    <dbReference type="NCBI Taxonomy" id="3494"/>
    <lineage>
        <taxon>Eukaryota</taxon>
        <taxon>Viridiplantae</taxon>
        <taxon>Streptophyta</taxon>
        <taxon>Embryophyta</taxon>
        <taxon>Tracheophyta</taxon>
        <taxon>Spermatophyta</taxon>
        <taxon>Magnoliopsida</taxon>
        <taxon>eudicotyledons</taxon>
        <taxon>Gunneridae</taxon>
        <taxon>Pentapetalae</taxon>
        <taxon>rosids</taxon>
        <taxon>fabids</taxon>
        <taxon>Rosales</taxon>
        <taxon>Moraceae</taxon>
        <taxon>Ficeae</taxon>
        <taxon>Ficus</taxon>
    </lineage>
</organism>
<evidence type="ECO:0000313" key="2">
    <source>
        <dbReference type="EMBL" id="GMN29532.1"/>
    </source>
</evidence>
<evidence type="ECO:0000313" key="5">
    <source>
        <dbReference type="EMBL" id="GMN29579.1"/>
    </source>
</evidence>
<comment type="caution">
    <text evidence="4">The sequence shown here is derived from an EMBL/GenBank/DDBJ whole genome shotgun (WGS) entry which is preliminary data.</text>
</comment>
<dbReference type="EMBL" id="BTGU01008508">
    <property type="protein sequence ID" value="GMN29532.1"/>
    <property type="molecule type" value="Genomic_DNA"/>
</dbReference>
<evidence type="ECO:0000313" key="6">
    <source>
        <dbReference type="Proteomes" id="UP001187192"/>
    </source>
</evidence>